<evidence type="ECO:0000256" key="2">
    <source>
        <dbReference type="ARBA" id="ARBA00022598"/>
    </source>
</evidence>
<feature type="domain" description="ATP-dependent DNA ligase family profile" evidence="7">
    <location>
        <begin position="112"/>
        <end position="251"/>
    </location>
</feature>
<dbReference type="Gene3D" id="2.40.50.140">
    <property type="entry name" value="Nucleic acid-binding proteins"/>
    <property type="match status" value="1"/>
</dbReference>
<dbReference type="AlphaFoldDB" id="A0A6C0CGQ0"/>
<dbReference type="GO" id="GO:0005524">
    <property type="term" value="F:ATP binding"/>
    <property type="evidence" value="ECO:0007669"/>
    <property type="project" value="InterPro"/>
</dbReference>
<dbReference type="GO" id="GO:0006281">
    <property type="term" value="P:DNA repair"/>
    <property type="evidence" value="ECO:0007669"/>
    <property type="project" value="UniProtKB-KW"/>
</dbReference>
<evidence type="ECO:0000256" key="6">
    <source>
        <dbReference type="SAM" id="MobiDB-lite"/>
    </source>
</evidence>
<dbReference type="SUPFAM" id="SSF56091">
    <property type="entry name" value="DNA ligase/mRNA capping enzyme, catalytic domain"/>
    <property type="match status" value="1"/>
</dbReference>
<accession>A0A6C0CGQ0</accession>
<name>A0A6C0CGQ0_9ZZZZ</name>
<dbReference type="PANTHER" id="PTHR47810">
    <property type="entry name" value="DNA LIGASE"/>
    <property type="match status" value="1"/>
</dbReference>
<dbReference type="Pfam" id="PF01068">
    <property type="entry name" value="DNA_ligase_A_M"/>
    <property type="match status" value="1"/>
</dbReference>
<evidence type="ECO:0000256" key="1">
    <source>
        <dbReference type="ARBA" id="ARBA00001968"/>
    </source>
</evidence>
<dbReference type="Gene3D" id="3.30.470.30">
    <property type="entry name" value="DNA ligase/mRNA capping enzyme"/>
    <property type="match status" value="1"/>
</dbReference>
<dbReference type="PANTHER" id="PTHR47810:SF1">
    <property type="entry name" value="DNA LIGASE B"/>
    <property type="match status" value="1"/>
</dbReference>
<feature type="region of interest" description="Disordered" evidence="6">
    <location>
        <begin position="422"/>
        <end position="445"/>
    </location>
</feature>
<dbReference type="GO" id="GO:0003910">
    <property type="term" value="F:DNA ligase (ATP) activity"/>
    <property type="evidence" value="ECO:0007669"/>
    <property type="project" value="InterPro"/>
</dbReference>
<keyword evidence="2" id="KW-0436">Ligase</keyword>
<proteinExistence type="predicted"/>
<evidence type="ECO:0000256" key="3">
    <source>
        <dbReference type="ARBA" id="ARBA00022705"/>
    </source>
</evidence>
<evidence type="ECO:0000259" key="7">
    <source>
        <dbReference type="Pfam" id="PF01068"/>
    </source>
</evidence>
<protein>
    <recommendedName>
        <fullName evidence="7">ATP-dependent DNA ligase family profile domain-containing protein</fullName>
    </recommendedName>
</protein>
<dbReference type="SUPFAM" id="SSF50249">
    <property type="entry name" value="Nucleic acid-binding proteins"/>
    <property type="match status" value="1"/>
</dbReference>
<dbReference type="GO" id="GO:0006260">
    <property type="term" value="P:DNA replication"/>
    <property type="evidence" value="ECO:0007669"/>
    <property type="project" value="UniProtKB-KW"/>
</dbReference>
<evidence type="ECO:0000256" key="5">
    <source>
        <dbReference type="ARBA" id="ARBA00023204"/>
    </source>
</evidence>
<dbReference type="InterPro" id="IPR012340">
    <property type="entry name" value="NA-bd_OB-fold"/>
</dbReference>
<dbReference type="InterPro" id="IPR050326">
    <property type="entry name" value="NAD_dep_DNA_ligaseB"/>
</dbReference>
<dbReference type="GO" id="GO:0006310">
    <property type="term" value="P:DNA recombination"/>
    <property type="evidence" value="ECO:0007669"/>
    <property type="project" value="InterPro"/>
</dbReference>
<dbReference type="EMBL" id="MN739411">
    <property type="protein sequence ID" value="QHT03437.1"/>
    <property type="molecule type" value="Genomic_DNA"/>
</dbReference>
<evidence type="ECO:0000256" key="4">
    <source>
        <dbReference type="ARBA" id="ARBA00022763"/>
    </source>
</evidence>
<keyword evidence="5" id="KW-0234">DNA repair</keyword>
<keyword evidence="3" id="KW-0235">DNA replication</keyword>
<evidence type="ECO:0000313" key="8">
    <source>
        <dbReference type="EMBL" id="QHT03437.1"/>
    </source>
</evidence>
<sequence length="445" mass="51845">MHPVDWLEDLYKFDAKGKLRFWRCGSKDDTYLTEFGDVWNNSGKRGKIRQTEPKLIKANARQPDATIQAQIYAKQCWDEKIRKDSYYPSATIPTCNAEEWLEMHNDYRKWPALCLSWKDMREADKDCSPELIWITQYKVDGNRVTAWYTDDTLKLYSRTCQELQFKDHIRTQLEALFQIINYVMSGETDQNHYNLYKFGIDGEIWNPKDTFHQRSHAIASRTVNKSKDDEQLCFAWFDIIDYDKSFGERAEIMRKVRDFLLEFGTDMNQIGDGKESPKGSAKRGGMSQSKLCLGGDYANIFVVPTFVAVDPSHCYEQYARSLGQGFEGLVLRRPTHMYPKNKNTRHVDMVKMKPVEDGEFEVIGFEEATGDRAGCVVWLLRNDKTDATFGCAQMGTLEYQRELYQNGDKYIGKKLTVLYTERSEDDIPKQPRAKTFRPDEDLDIE</sequence>
<reference evidence="8" key="1">
    <citation type="journal article" date="2020" name="Nature">
        <title>Giant virus diversity and host interactions through global metagenomics.</title>
        <authorList>
            <person name="Schulz F."/>
            <person name="Roux S."/>
            <person name="Paez-Espino D."/>
            <person name="Jungbluth S."/>
            <person name="Walsh D.A."/>
            <person name="Denef V.J."/>
            <person name="McMahon K.D."/>
            <person name="Konstantinidis K.T."/>
            <person name="Eloe-Fadrosh E.A."/>
            <person name="Kyrpides N.C."/>
            <person name="Woyke T."/>
        </authorList>
    </citation>
    <scope>NUCLEOTIDE SEQUENCE</scope>
    <source>
        <strain evidence="8">GVMAG-M-3300021079-18</strain>
    </source>
</reference>
<organism evidence="8">
    <name type="scientific">viral metagenome</name>
    <dbReference type="NCBI Taxonomy" id="1070528"/>
    <lineage>
        <taxon>unclassified sequences</taxon>
        <taxon>metagenomes</taxon>
        <taxon>organismal metagenomes</taxon>
    </lineage>
</organism>
<keyword evidence="4" id="KW-0227">DNA damage</keyword>
<dbReference type="InterPro" id="IPR012310">
    <property type="entry name" value="DNA_ligase_ATP-dep_cent"/>
</dbReference>
<comment type="cofactor">
    <cofactor evidence="1">
        <name>a divalent metal cation</name>
        <dbReference type="ChEBI" id="CHEBI:60240"/>
    </cofactor>
</comment>